<organism evidence="1 2">
    <name type="scientific">Branchiostoma lanceolatum</name>
    <name type="common">Common lancelet</name>
    <name type="synonym">Amphioxus lanceolatum</name>
    <dbReference type="NCBI Taxonomy" id="7740"/>
    <lineage>
        <taxon>Eukaryota</taxon>
        <taxon>Metazoa</taxon>
        <taxon>Chordata</taxon>
        <taxon>Cephalochordata</taxon>
        <taxon>Leptocardii</taxon>
        <taxon>Amphioxiformes</taxon>
        <taxon>Branchiostomatidae</taxon>
        <taxon>Branchiostoma</taxon>
    </lineage>
</organism>
<gene>
    <name evidence="1" type="primary">Hypp9346</name>
    <name evidence="1" type="ORF">BLAG_LOCUS25732</name>
</gene>
<name>A0A8S4MLE1_BRALA</name>
<comment type="caution">
    <text evidence="1">The sequence shown here is derived from an EMBL/GenBank/DDBJ whole genome shotgun (WGS) entry which is preliminary data.</text>
</comment>
<evidence type="ECO:0000313" key="1">
    <source>
        <dbReference type="EMBL" id="CAH1275174.1"/>
    </source>
</evidence>
<accession>A0A8S4MLE1</accession>
<dbReference type="OrthoDB" id="8551997at2759"/>
<keyword evidence="2" id="KW-1185">Reference proteome</keyword>
<dbReference type="AlphaFoldDB" id="A0A8S4MLE1"/>
<dbReference type="Proteomes" id="UP000838412">
    <property type="component" value="Unassembled WGS sequence"/>
</dbReference>
<dbReference type="EMBL" id="CAKMNS010000026">
    <property type="protein sequence ID" value="CAH1275174.1"/>
    <property type="molecule type" value="Genomic_DNA"/>
</dbReference>
<proteinExistence type="predicted"/>
<reference evidence="1" key="1">
    <citation type="submission" date="2022-01" db="EMBL/GenBank/DDBJ databases">
        <authorList>
            <person name="Braso-Vives M."/>
        </authorList>
    </citation>
    <scope>NUCLEOTIDE SEQUENCE</scope>
</reference>
<protein>
    <submittedName>
        <fullName evidence="1">Hypp9346 protein</fullName>
    </submittedName>
</protein>
<sequence length="143" mass="16445">MDTEESQSNTDKEPDAVCQAEDLIITDILREKTANRISSSSYISFMTDGDTDVSIKECEIVYARIVEDGKQKNILVGHEEVEHAHTQDRHKGIDKWIREEQEDSAICCEFKSLIKELQKTSDMKCCTAIKDWMKCIKKHLYPS</sequence>
<evidence type="ECO:0000313" key="2">
    <source>
        <dbReference type="Proteomes" id="UP000838412"/>
    </source>
</evidence>